<proteinExistence type="predicted"/>
<dbReference type="Proteomes" id="UP000814176">
    <property type="component" value="Unassembled WGS sequence"/>
</dbReference>
<evidence type="ECO:0000313" key="4">
    <source>
        <dbReference type="Proteomes" id="UP000814176"/>
    </source>
</evidence>
<evidence type="ECO:0000256" key="1">
    <source>
        <dbReference type="SAM" id="MobiDB-lite"/>
    </source>
</evidence>
<organism evidence="3 4">
    <name type="scientific">Rhodofomes roseus</name>
    <dbReference type="NCBI Taxonomy" id="34475"/>
    <lineage>
        <taxon>Eukaryota</taxon>
        <taxon>Fungi</taxon>
        <taxon>Dikarya</taxon>
        <taxon>Basidiomycota</taxon>
        <taxon>Agaricomycotina</taxon>
        <taxon>Agaricomycetes</taxon>
        <taxon>Polyporales</taxon>
        <taxon>Rhodofomes</taxon>
    </lineage>
</organism>
<protein>
    <submittedName>
        <fullName evidence="3">Uncharacterized protein</fullName>
    </submittedName>
</protein>
<feature type="region of interest" description="Disordered" evidence="1">
    <location>
        <begin position="42"/>
        <end position="105"/>
    </location>
</feature>
<gene>
    <name evidence="3" type="ORF">C8Q71DRAFT_480038</name>
</gene>
<accession>A0ABQ8KPC5</accession>
<evidence type="ECO:0000256" key="2">
    <source>
        <dbReference type="SAM" id="SignalP"/>
    </source>
</evidence>
<dbReference type="RefSeq" id="XP_047781816.1">
    <property type="nucleotide sequence ID" value="XM_047918823.1"/>
</dbReference>
<dbReference type="GeneID" id="71999555"/>
<sequence length="213" mass="23408">MRFSTVPVVLVAAAMGIPALAWHPVAGTIDHSEPVHWQYSGIPSAGSRPDMMHHGGPHAHHAGSTKTPEHHRSGQHAHGHNRQGKALSAGGRHTTTSPKLPQNRREVLSRFFDDEQLYGRDIDEELYARDFDEELLARDFGKVFARAFAAGDDEIMARAAAPPTGSGALNFGKLIKGGFKLFNDVFRREDGPMLVRAILEEMDARGMDLDELD</sequence>
<name>A0ABQ8KPC5_9APHY</name>
<evidence type="ECO:0000313" key="3">
    <source>
        <dbReference type="EMBL" id="KAH9840166.1"/>
    </source>
</evidence>
<feature type="chain" id="PRO_5045081238" evidence="2">
    <location>
        <begin position="22"/>
        <end position="213"/>
    </location>
</feature>
<keyword evidence="2" id="KW-0732">Signal</keyword>
<feature type="compositionally biased region" description="Basic residues" evidence="1">
    <location>
        <begin position="73"/>
        <end position="83"/>
    </location>
</feature>
<keyword evidence="4" id="KW-1185">Reference proteome</keyword>
<dbReference type="EMBL" id="JADCUA010000005">
    <property type="protein sequence ID" value="KAH9840166.1"/>
    <property type="molecule type" value="Genomic_DNA"/>
</dbReference>
<reference evidence="3 4" key="1">
    <citation type="journal article" date="2021" name="Environ. Microbiol.">
        <title>Gene family expansions and transcriptome signatures uncover fungal adaptations to wood decay.</title>
        <authorList>
            <person name="Hage H."/>
            <person name="Miyauchi S."/>
            <person name="Viragh M."/>
            <person name="Drula E."/>
            <person name="Min B."/>
            <person name="Chaduli D."/>
            <person name="Navarro D."/>
            <person name="Favel A."/>
            <person name="Norest M."/>
            <person name="Lesage-Meessen L."/>
            <person name="Balint B."/>
            <person name="Merenyi Z."/>
            <person name="de Eugenio L."/>
            <person name="Morin E."/>
            <person name="Martinez A.T."/>
            <person name="Baldrian P."/>
            <person name="Stursova M."/>
            <person name="Martinez M.J."/>
            <person name="Novotny C."/>
            <person name="Magnuson J.K."/>
            <person name="Spatafora J.W."/>
            <person name="Maurice S."/>
            <person name="Pangilinan J."/>
            <person name="Andreopoulos W."/>
            <person name="LaButti K."/>
            <person name="Hundley H."/>
            <person name="Na H."/>
            <person name="Kuo A."/>
            <person name="Barry K."/>
            <person name="Lipzen A."/>
            <person name="Henrissat B."/>
            <person name="Riley R."/>
            <person name="Ahrendt S."/>
            <person name="Nagy L.G."/>
            <person name="Grigoriev I.V."/>
            <person name="Martin F."/>
            <person name="Rosso M.N."/>
        </authorList>
    </citation>
    <scope>NUCLEOTIDE SEQUENCE [LARGE SCALE GENOMIC DNA]</scope>
    <source>
        <strain evidence="3 4">CIRM-BRFM 1785</strain>
    </source>
</reference>
<feature type="signal peptide" evidence="2">
    <location>
        <begin position="1"/>
        <end position="21"/>
    </location>
</feature>
<comment type="caution">
    <text evidence="3">The sequence shown here is derived from an EMBL/GenBank/DDBJ whole genome shotgun (WGS) entry which is preliminary data.</text>
</comment>